<dbReference type="SUPFAM" id="SSF55729">
    <property type="entry name" value="Acyl-CoA N-acyltransferases (Nat)"/>
    <property type="match status" value="1"/>
</dbReference>
<sequence>MTTLTIRPSVRGAKHRAFAFTEPGATTTKLFADIADLVKLNEPTGQLDEDTSVYDLQRFFEAPNVDKAHDLRLWIDSNGKLIGFGQLLIPELSHEIEGYLYFDVHPTQCRNAIEAEILQWSEQRMREVGKQADLPVKLRTRLRNDKILRRMLLEKQSFTTERRFLTMACTLAQPSPSFKLPDGFTLRSLRGERDIRAWVELFNESFIDHWNHQDVTVASVRHWLKNPHYKPELNLVAVAPDNTFAAFCVGYINQEENARSRRNEGWIKLLGTRRGFRKLGLGRAMLLAGMRQLKAIGVERVKLGVDAQSLTNATRLYESLGFQPIHTWLSYVKEI</sequence>
<accession>A0A951PHE2</accession>
<dbReference type="InterPro" id="IPR000182">
    <property type="entry name" value="GNAT_dom"/>
</dbReference>
<dbReference type="PROSITE" id="PS51186">
    <property type="entry name" value="GNAT"/>
    <property type="match status" value="1"/>
</dbReference>
<reference evidence="4" key="2">
    <citation type="journal article" date="2022" name="Microbiol. Resour. Announc.">
        <title>Metagenome Sequencing to Explore Phylogenomics of Terrestrial Cyanobacteria.</title>
        <authorList>
            <person name="Ward R.D."/>
            <person name="Stajich J.E."/>
            <person name="Johansen J.R."/>
            <person name="Huntemann M."/>
            <person name="Clum A."/>
            <person name="Foster B."/>
            <person name="Foster B."/>
            <person name="Roux S."/>
            <person name="Palaniappan K."/>
            <person name="Varghese N."/>
            <person name="Mukherjee S."/>
            <person name="Reddy T.B.K."/>
            <person name="Daum C."/>
            <person name="Copeland A."/>
            <person name="Chen I.A."/>
            <person name="Ivanova N.N."/>
            <person name="Kyrpides N.C."/>
            <person name="Shapiro N."/>
            <person name="Eloe-Fadrosh E.A."/>
            <person name="Pietrasiak N."/>
        </authorList>
    </citation>
    <scope>NUCLEOTIDE SEQUENCE</scope>
    <source>
        <strain evidence="4">CPER-KK1</strain>
    </source>
</reference>
<proteinExistence type="predicted"/>
<evidence type="ECO:0000313" key="5">
    <source>
        <dbReference type="Proteomes" id="UP000753908"/>
    </source>
</evidence>
<dbReference type="PANTHER" id="PTHR43877:SF2">
    <property type="entry name" value="AMINOALKYLPHOSPHONATE N-ACETYLTRANSFERASE-RELATED"/>
    <property type="match status" value="1"/>
</dbReference>
<evidence type="ECO:0000259" key="3">
    <source>
        <dbReference type="PROSITE" id="PS51186"/>
    </source>
</evidence>
<dbReference type="PANTHER" id="PTHR43877">
    <property type="entry name" value="AMINOALKYLPHOSPHONATE N-ACETYLTRANSFERASE-RELATED-RELATED"/>
    <property type="match status" value="1"/>
</dbReference>
<dbReference type="Proteomes" id="UP000753908">
    <property type="component" value="Unassembled WGS sequence"/>
</dbReference>
<dbReference type="Gene3D" id="3.40.630.30">
    <property type="match status" value="1"/>
</dbReference>
<dbReference type="GO" id="GO:0016747">
    <property type="term" value="F:acyltransferase activity, transferring groups other than amino-acyl groups"/>
    <property type="evidence" value="ECO:0007669"/>
    <property type="project" value="InterPro"/>
</dbReference>
<dbReference type="EMBL" id="JAHHIF010000002">
    <property type="protein sequence ID" value="MBW4543092.1"/>
    <property type="molecule type" value="Genomic_DNA"/>
</dbReference>
<dbReference type="CDD" id="cd04301">
    <property type="entry name" value="NAT_SF"/>
    <property type="match status" value="1"/>
</dbReference>
<protein>
    <submittedName>
        <fullName evidence="4">GNAT family N-acetyltransferase</fullName>
    </submittedName>
</protein>
<evidence type="ECO:0000256" key="2">
    <source>
        <dbReference type="ARBA" id="ARBA00023315"/>
    </source>
</evidence>
<name>A0A951PHE2_9CYAN</name>
<organism evidence="4 5">
    <name type="scientific">Symplocastrum torsivum CPER-KK1</name>
    <dbReference type="NCBI Taxonomy" id="450513"/>
    <lineage>
        <taxon>Bacteria</taxon>
        <taxon>Bacillati</taxon>
        <taxon>Cyanobacteriota</taxon>
        <taxon>Cyanophyceae</taxon>
        <taxon>Oscillatoriophycideae</taxon>
        <taxon>Oscillatoriales</taxon>
        <taxon>Microcoleaceae</taxon>
        <taxon>Symplocastrum</taxon>
    </lineage>
</organism>
<reference evidence="4" key="1">
    <citation type="submission" date="2021-05" db="EMBL/GenBank/DDBJ databases">
        <authorList>
            <person name="Pietrasiak N."/>
            <person name="Ward R."/>
            <person name="Stajich J.E."/>
            <person name="Kurbessoian T."/>
        </authorList>
    </citation>
    <scope>NUCLEOTIDE SEQUENCE</scope>
    <source>
        <strain evidence="4">CPER-KK1</strain>
    </source>
</reference>
<dbReference type="Pfam" id="PF00583">
    <property type="entry name" value="Acetyltransf_1"/>
    <property type="match status" value="1"/>
</dbReference>
<evidence type="ECO:0000313" key="4">
    <source>
        <dbReference type="EMBL" id="MBW4543092.1"/>
    </source>
</evidence>
<keyword evidence="1" id="KW-0808">Transferase</keyword>
<keyword evidence="2" id="KW-0012">Acyltransferase</keyword>
<dbReference type="AlphaFoldDB" id="A0A951PHE2"/>
<gene>
    <name evidence="4" type="ORF">KME25_01385</name>
</gene>
<comment type="caution">
    <text evidence="4">The sequence shown here is derived from an EMBL/GenBank/DDBJ whole genome shotgun (WGS) entry which is preliminary data.</text>
</comment>
<dbReference type="InterPro" id="IPR050832">
    <property type="entry name" value="Bact_Acetyltransf"/>
</dbReference>
<evidence type="ECO:0000256" key="1">
    <source>
        <dbReference type="ARBA" id="ARBA00022679"/>
    </source>
</evidence>
<feature type="domain" description="N-acetyltransferase" evidence="3">
    <location>
        <begin position="184"/>
        <end position="335"/>
    </location>
</feature>
<dbReference type="InterPro" id="IPR016181">
    <property type="entry name" value="Acyl_CoA_acyltransferase"/>
</dbReference>